<keyword evidence="1" id="KW-0812">Transmembrane</keyword>
<name>A0A562YH17_9FLAO</name>
<gene>
    <name evidence="3" type="ORF">E1J38_000520</name>
</gene>
<dbReference type="PANTHER" id="PTHR12526">
    <property type="entry name" value="GLYCOSYLTRANSFERASE"/>
    <property type="match status" value="1"/>
</dbReference>
<keyword evidence="4" id="KW-1185">Reference proteome</keyword>
<feature type="transmembrane region" description="Helical" evidence="1">
    <location>
        <begin position="57"/>
        <end position="75"/>
    </location>
</feature>
<comment type="caution">
    <text evidence="3">The sequence shown here is derived from an EMBL/GenBank/DDBJ whole genome shotgun (WGS) entry which is preliminary data.</text>
</comment>
<dbReference type="InterPro" id="IPR001296">
    <property type="entry name" value="Glyco_trans_1"/>
</dbReference>
<evidence type="ECO:0000313" key="3">
    <source>
        <dbReference type="EMBL" id="TWO34366.1"/>
    </source>
</evidence>
<reference evidence="3 4" key="1">
    <citation type="submission" date="2019-03" db="EMBL/GenBank/DDBJ databases">
        <authorList>
            <person name="Zhong Y.L."/>
        </authorList>
    </citation>
    <scope>NUCLEOTIDE SEQUENCE [LARGE SCALE GENOMIC DNA]</scope>
    <source>
        <strain evidence="3 4">W255</strain>
    </source>
</reference>
<dbReference type="GO" id="GO:0016757">
    <property type="term" value="F:glycosyltransferase activity"/>
    <property type="evidence" value="ECO:0007669"/>
    <property type="project" value="InterPro"/>
</dbReference>
<protein>
    <submittedName>
        <fullName evidence="3">Glycosyltransferase family 4 protein</fullName>
    </submittedName>
</protein>
<dbReference type="SUPFAM" id="SSF53756">
    <property type="entry name" value="UDP-Glycosyltransferase/glycogen phosphorylase"/>
    <property type="match status" value="1"/>
</dbReference>
<keyword evidence="1" id="KW-0472">Membrane</keyword>
<dbReference type="AlphaFoldDB" id="A0A562YH17"/>
<keyword evidence="1" id="KW-1133">Transmembrane helix</keyword>
<dbReference type="Gene3D" id="3.40.50.2000">
    <property type="entry name" value="Glycogen Phosphorylase B"/>
    <property type="match status" value="2"/>
</dbReference>
<sequence length="392" mass="44837">MRIGIVLSETPSYSETFFTNKIKGLQKHGFKVILFVQRKTPEFNLCTVQLAPKVYKYNLLLMLMTGFTVFLKLVLNFKRSMEFIKLETNIGRPYKQILKNLYNNNHLLAANLDWVHFGFTTMALQSEHVAKSIGAKMAVSFRGFDLDVYPLKHPRCYKLMWSQVNQVHSISNYLLQKAYSIGMPKSIPYQIIKPAIPILGYLEKHDQSKVSVFRMVTVARLHWIKGLQDTLEALAILKSKRMAFKYSIIGSGEQYESLKYAISQLGIEDYVILEGQKTHEETMALVKDSDIYIQYSYSEGFCNAVLEAQGSGLLCITSDGGGLKENIIHGKTGWIVPKRQPKLLVEMILHVINLPDEEKNTIRGNAINHVKSNFDVKNQAEQFVKFYSEFVN</sequence>
<evidence type="ECO:0000259" key="2">
    <source>
        <dbReference type="Pfam" id="PF00534"/>
    </source>
</evidence>
<keyword evidence="3" id="KW-0808">Transferase</keyword>
<dbReference type="Proteomes" id="UP000295814">
    <property type="component" value="Unassembled WGS sequence"/>
</dbReference>
<evidence type="ECO:0000313" key="4">
    <source>
        <dbReference type="Proteomes" id="UP000295814"/>
    </source>
</evidence>
<dbReference type="EMBL" id="SMZJ02000001">
    <property type="protein sequence ID" value="TWO34366.1"/>
    <property type="molecule type" value="Genomic_DNA"/>
</dbReference>
<dbReference type="CDD" id="cd03801">
    <property type="entry name" value="GT4_PimA-like"/>
    <property type="match status" value="1"/>
</dbReference>
<proteinExistence type="predicted"/>
<feature type="domain" description="Glycosyl transferase family 1" evidence="2">
    <location>
        <begin position="214"/>
        <end position="362"/>
    </location>
</feature>
<dbReference type="PANTHER" id="PTHR12526:SF630">
    <property type="entry name" value="GLYCOSYLTRANSFERASE"/>
    <property type="match status" value="1"/>
</dbReference>
<evidence type="ECO:0000256" key="1">
    <source>
        <dbReference type="SAM" id="Phobius"/>
    </source>
</evidence>
<organism evidence="3 4">
    <name type="scientific">Seonamhaeicola sediminis</name>
    <dbReference type="NCBI Taxonomy" id="2528206"/>
    <lineage>
        <taxon>Bacteria</taxon>
        <taxon>Pseudomonadati</taxon>
        <taxon>Bacteroidota</taxon>
        <taxon>Flavobacteriia</taxon>
        <taxon>Flavobacteriales</taxon>
        <taxon>Flavobacteriaceae</taxon>
    </lineage>
</organism>
<dbReference type="RefSeq" id="WP_133354959.1">
    <property type="nucleotide sequence ID" value="NZ_SMZJ02000001.1"/>
</dbReference>
<dbReference type="OrthoDB" id="832722at2"/>
<dbReference type="Pfam" id="PF00534">
    <property type="entry name" value="Glycos_transf_1"/>
    <property type="match status" value="1"/>
</dbReference>
<accession>A0A562YH17</accession>
<reference evidence="3 4" key="2">
    <citation type="submission" date="2019-07" db="EMBL/GenBank/DDBJ databases">
        <title>Seonamhaeicola sp. W255 draft genome.</title>
        <authorList>
            <person name="Zhang X.-Y."/>
            <person name="Zhang R."/>
            <person name="Zhong Y.-L."/>
            <person name="Du Z.-J."/>
        </authorList>
    </citation>
    <scope>NUCLEOTIDE SEQUENCE [LARGE SCALE GENOMIC DNA]</scope>
    <source>
        <strain evidence="3 4">W255</strain>
    </source>
</reference>